<dbReference type="AlphaFoldDB" id="A0A1C7N9J5"/>
<feature type="non-terminal residue" evidence="1">
    <location>
        <position position="76"/>
    </location>
</feature>
<dbReference type="InParanoid" id="A0A1C7N9J5"/>
<name>A0A1C7N9J5_9FUNG</name>
<sequence length="76" mass="8242">MKSNQKHKITKSSVRQFNTGRFSATRGFDSSQQSIQNAFNRIQNNVNLSSASASQAVNSSVEEVVTDYSEGGIIGT</sequence>
<gene>
    <name evidence="1" type="ORF">A0J61_07941</name>
</gene>
<protein>
    <submittedName>
        <fullName evidence="1">Uncharacterized protein</fullName>
    </submittedName>
</protein>
<reference evidence="1 2" key="1">
    <citation type="submission" date="2016-03" db="EMBL/GenBank/DDBJ databases">
        <title>Choanephora cucurbitarum.</title>
        <authorList>
            <person name="Min B."/>
            <person name="Park H."/>
            <person name="Park J.-H."/>
            <person name="Shin H.-D."/>
            <person name="Choi I.-G."/>
        </authorList>
    </citation>
    <scope>NUCLEOTIDE SEQUENCE [LARGE SCALE GENOMIC DNA]</scope>
    <source>
        <strain evidence="1 2">KUS-F28377</strain>
    </source>
</reference>
<comment type="caution">
    <text evidence="1">The sequence shown here is derived from an EMBL/GenBank/DDBJ whole genome shotgun (WGS) entry which is preliminary data.</text>
</comment>
<keyword evidence="2" id="KW-1185">Reference proteome</keyword>
<evidence type="ECO:0000313" key="2">
    <source>
        <dbReference type="Proteomes" id="UP000093000"/>
    </source>
</evidence>
<accession>A0A1C7N9J5</accession>
<dbReference type="EMBL" id="LUGH01000569">
    <property type="protein sequence ID" value="OBZ84014.1"/>
    <property type="molecule type" value="Genomic_DNA"/>
</dbReference>
<organism evidence="1 2">
    <name type="scientific">Choanephora cucurbitarum</name>
    <dbReference type="NCBI Taxonomy" id="101091"/>
    <lineage>
        <taxon>Eukaryota</taxon>
        <taxon>Fungi</taxon>
        <taxon>Fungi incertae sedis</taxon>
        <taxon>Mucoromycota</taxon>
        <taxon>Mucoromycotina</taxon>
        <taxon>Mucoromycetes</taxon>
        <taxon>Mucorales</taxon>
        <taxon>Mucorineae</taxon>
        <taxon>Choanephoraceae</taxon>
        <taxon>Choanephoroideae</taxon>
        <taxon>Choanephora</taxon>
    </lineage>
</organism>
<proteinExistence type="predicted"/>
<dbReference type="Proteomes" id="UP000093000">
    <property type="component" value="Unassembled WGS sequence"/>
</dbReference>
<evidence type="ECO:0000313" key="1">
    <source>
        <dbReference type="EMBL" id="OBZ84014.1"/>
    </source>
</evidence>